<dbReference type="Proteomes" id="UP000238296">
    <property type="component" value="Unassembled WGS sequence"/>
</dbReference>
<proteinExistence type="predicted"/>
<accession>A0A2S8BPU5</accession>
<dbReference type="AlphaFoldDB" id="A0A2S8BPU5"/>
<name>A0A2S8BPU5_9MYCO</name>
<protein>
    <submittedName>
        <fullName evidence="1">Uncharacterized protein</fullName>
    </submittedName>
</protein>
<comment type="caution">
    <text evidence="1">The sequence shown here is derived from an EMBL/GenBank/DDBJ whole genome shotgun (WGS) entry which is preliminary data.</text>
</comment>
<organism evidence="1 2">
    <name type="scientific">Mycobacterium talmoniae</name>
    <dbReference type="NCBI Taxonomy" id="1858794"/>
    <lineage>
        <taxon>Bacteria</taxon>
        <taxon>Bacillati</taxon>
        <taxon>Actinomycetota</taxon>
        <taxon>Actinomycetes</taxon>
        <taxon>Mycobacteriales</taxon>
        <taxon>Mycobacteriaceae</taxon>
        <taxon>Mycobacterium</taxon>
    </lineage>
</organism>
<evidence type="ECO:0000313" key="1">
    <source>
        <dbReference type="EMBL" id="PQM48697.1"/>
    </source>
</evidence>
<reference evidence="1 2" key="1">
    <citation type="journal article" date="2017" name="Int. J. Syst. Evol. Microbiol.">
        <title>Mycobacterium talmoniae sp. nov., a slowly growing mycobacterium isolated from human respiratory samples.</title>
        <authorList>
            <person name="Davidson R.M."/>
            <person name="DeGroote M.A."/>
            <person name="Marola J.L."/>
            <person name="Buss S."/>
            <person name="Jones V."/>
            <person name="McNeil M.R."/>
            <person name="Freifeld A.G."/>
            <person name="Elaine Epperson L."/>
            <person name="Hasan N.A."/>
            <person name="Jackson M."/>
            <person name="Iwen P.C."/>
            <person name="Salfinger M."/>
            <person name="Strong M."/>
        </authorList>
    </citation>
    <scope>NUCLEOTIDE SEQUENCE [LARGE SCALE GENOMIC DNA]</scope>
    <source>
        <strain evidence="1 2">ATCC BAA-2683</strain>
    </source>
</reference>
<dbReference type="EMBL" id="PPEA01000148">
    <property type="protein sequence ID" value="PQM48697.1"/>
    <property type="molecule type" value="Genomic_DNA"/>
</dbReference>
<gene>
    <name evidence="1" type="ORF">C1Y40_01063</name>
</gene>
<evidence type="ECO:0000313" key="2">
    <source>
        <dbReference type="Proteomes" id="UP000238296"/>
    </source>
</evidence>
<sequence length="65" mass="6520">MIGAPISACSPNHSPPNIQAIASALGNVDSSRILTNLLAATPPDGAIELHVTLPQTGQPPPEAGE</sequence>